<dbReference type="PANTHER" id="PTHR31642">
    <property type="entry name" value="TRICHOTHECENE 3-O-ACETYLTRANSFERASE"/>
    <property type="match status" value="1"/>
</dbReference>
<dbReference type="PhylomeDB" id="A0A022QES5"/>
<accession>A0A022QES5</accession>
<reference evidence="2 3" key="1">
    <citation type="journal article" date="2013" name="Proc. Natl. Acad. Sci. U.S.A.">
        <title>Fine-scale variation in meiotic recombination in Mimulus inferred from population shotgun sequencing.</title>
        <authorList>
            <person name="Hellsten U."/>
            <person name="Wright K.M."/>
            <person name="Jenkins J."/>
            <person name="Shu S."/>
            <person name="Yuan Y."/>
            <person name="Wessler S.R."/>
            <person name="Schmutz J."/>
            <person name="Willis J.H."/>
            <person name="Rokhsar D.S."/>
        </authorList>
    </citation>
    <scope>NUCLEOTIDE SEQUENCE [LARGE SCALE GENOMIC DNA]</scope>
    <source>
        <strain evidence="3">cv. DUN x IM62</strain>
    </source>
</reference>
<comment type="similarity">
    <text evidence="1">Belongs to the plant acyltransferase family.</text>
</comment>
<dbReference type="InterPro" id="IPR050317">
    <property type="entry name" value="Plant_Fungal_Acyltransferase"/>
</dbReference>
<name>A0A022QES5_ERYGU</name>
<dbReference type="OMA" id="HSANMFF"/>
<dbReference type="OrthoDB" id="1862401at2759"/>
<dbReference type="AlphaFoldDB" id="A0A022QES5"/>
<dbReference type="InterPro" id="IPR023213">
    <property type="entry name" value="CAT-like_dom_sf"/>
</dbReference>
<dbReference type="eggNOG" id="ENOG502QYRK">
    <property type="taxonomic scope" value="Eukaryota"/>
</dbReference>
<dbReference type="GO" id="GO:0016747">
    <property type="term" value="F:acyltransferase activity, transferring groups other than amino-acyl groups"/>
    <property type="evidence" value="ECO:0000318"/>
    <property type="project" value="GO_Central"/>
</dbReference>
<gene>
    <name evidence="2" type="ORF">MIMGU_mgv1a006078mg</name>
</gene>
<keyword evidence="3" id="KW-1185">Reference proteome</keyword>
<dbReference type="Proteomes" id="UP000030748">
    <property type="component" value="Unassembled WGS sequence"/>
</dbReference>
<dbReference type="PANTHER" id="PTHR31642:SF266">
    <property type="entry name" value="HXXXD-TYPE ACYL-TRANSFERASE FAMILY PROTEIN"/>
    <property type="match status" value="1"/>
</dbReference>
<protein>
    <submittedName>
        <fullName evidence="2">Uncharacterized protein</fullName>
    </submittedName>
</protein>
<dbReference type="Pfam" id="PF02458">
    <property type="entry name" value="Transferase"/>
    <property type="match status" value="1"/>
</dbReference>
<dbReference type="EMBL" id="KI631864">
    <property type="protein sequence ID" value="EYU25783.1"/>
    <property type="molecule type" value="Genomic_DNA"/>
</dbReference>
<organism evidence="2 3">
    <name type="scientific">Erythranthe guttata</name>
    <name type="common">Yellow monkey flower</name>
    <name type="synonym">Mimulus guttatus</name>
    <dbReference type="NCBI Taxonomy" id="4155"/>
    <lineage>
        <taxon>Eukaryota</taxon>
        <taxon>Viridiplantae</taxon>
        <taxon>Streptophyta</taxon>
        <taxon>Embryophyta</taxon>
        <taxon>Tracheophyta</taxon>
        <taxon>Spermatophyta</taxon>
        <taxon>Magnoliopsida</taxon>
        <taxon>eudicotyledons</taxon>
        <taxon>Gunneridae</taxon>
        <taxon>Pentapetalae</taxon>
        <taxon>asterids</taxon>
        <taxon>lamiids</taxon>
        <taxon>Lamiales</taxon>
        <taxon>Phrymaceae</taxon>
        <taxon>Erythranthe</taxon>
    </lineage>
</organism>
<evidence type="ECO:0000313" key="3">
    <source>
        <dbReference type="Proteomes" id="UP000030748"/>
    </source>
</evidence>
<sequence>MDSGGFPVTVKWSEVVAAVLPLQEHWLPMSNLDLLLPPLDFGIFFCYKKRSGENQEDGDLISPESMAAVLKKALSQALVSFFPLAGEIVHNRHGEPEILSNNRGVDFSYAYADVELKDVDLYRPDLSVHGKLVPVKMHGVLSVQVTELKCGGLFVGCTFDHRAADAHSANMFLTAWAEIARSKPITLLPSFRRSIFNPRRPPQQHKSLEKIYAPLLSMPPPPSADDTDQLTSRIYYIKSNEIDRLQSQSSHNGNRRSKIESFSAFLWKAIAAAAVGGGERSKVVKLGIVVDGRARLSGETASLERYFGNVLSIPYVESSVGELKTASLNELVDVVHEFVAAASTAEHFLALIDWVELRRPNPAVVKVYCRDENNEAAVVVSSGQRFRVGEMDFGWGGPEFGSYHFPWGGETGYVMPMPSACGNGDWIVYMHLMKKQLDFVEAREPHVFRPFSFEIVQG</sequence>
<proteinExistence type="inferred from homology"/>
<dbReference type="STRING" id="4155.A0A022QES5"/>
<dbReference type="Gene3D" id="3.30.559.10">
    <property type="entry name" value="Chloramphenicol acetyltransferase-like domain"/>
    <property type="match status" value="2"/>
</dbReference>
<evidence type="ECO:0000313" key="2">
    <source>
        <dbReference type="EMBL" id="EYU25783.1"/>
    </source>
</evidence>
<evidence type="ECO:0000256" key="1">
    <source>
        <dbReference type="ARBA" id="ARBA00009861"/>
    </source>
</evidence>
<dbReference type="KEGG" id="egt:105970804"/>